<protein>
    <submittedName>
        <fullName evidence="1">Uncharacterized protein</fullName>
    </submittedName>
</protein>
<dbReference type="Proteomes" id="UP000317969">
    <property type="component" value="Segment"/>
</dbReference>
<name>A0A514U1X9_9CAUD</name>
<evidence type="ECO:0000313" key="2">
    <source>
        <dbReference type="Proteomes" id="UP000317969"/>
    </source>
</evidence>
<dbReference type="RefSeq" id="YP_010103998.1">
    <property type="nucleotide sequence ID" value="NC_055813.1"/>
</dbReference>
<sequence length="58" mass="6150">MAALSHAIGTKVKVTNGSYKNKTGTVGVQDGHKVIYIDNNSGQKPVLYGASDSMVERL</sequence>
<dbReference type="InterPro" id="IPR014722">
    <property type="entry name" value="Rib_uL2_dom2"/>
</dbReference>
<evidence type="ECO:0000313" key="1">
    <source>
        <dbReference type="EMBL" id="QDK02961.1"/>
    </source>
</evidence>
<dbReference type="EMBL" id="MN096371">
    <property type="protein sequence ID" value="QDK02961.1"/>
    <property type="molecule type" value="Genomic_DNA"/>
</dbReference>
<dbReference type="KEGG" id="vg:65121903"/>
<dbReference type="Gene3D" id="2.30.30.30">
    <property type="match status" value="1"/>
</dbReference>
<proteinExistence type="predicted"/>
<organism evidence="1 2">
    <name type="scientific">Streptomyces phage Braelyn</name>
    <dbReference type="NCBI Taxonomy" id="2593356"/>
    <lineage>
        <taxon>Viruses</taxon>
        <taxon>Duplodnaviria</taxon>
        <taxon>Heunggongvirae</taxon>
        <taxon>Uroviricota</taxon>
        <taxon>Caudoviricetes</taxon>
        <taxon>Stanwilliamsviridae</taxon>
        <taxon>Boydwoodruffvirinae</taxon>
        <taxon>Samistivirus</taxon>
        <taxon>Samistivirus braelyn</taxon>
    </lineage>
</organism>
<gene>
    <name evidence="1" type="primary">109</name>
    <name evidence="1" type="ORF">SEA_BRAELYN_112</name>
</gene>
<keyword evidence="2" id="KW-1185">Reference proteome</keyword>
<reference evidence="2" key="1">
    <citation type="submission" date="2019-06" db="EMBL/GenBank/DDBJ databases">
        <authorList>
            <person name="Kempf S.R."/>
            <person name="Brown K.M."/>
            <person name="Pearce J.A.A."/>
            <person name="Stamm J."/>
            <person name="Powell E.A.A."/>
            <person name="McGriff A.K."/>
            <person name="Tolsma S."/>
            <person name="Caruso S.M."/>
            <person name="Garlena R.A."/>
            <person name="Russell D.A."/>
            <person name="Pope W.H."/>
            <person name="Jacobs-Se D."/>
            <person name="Hatfull G.F."/>
        </authorList>
    </citation>
    <scope>NUCLEOTIDE SEQUENCE [LARGE SCALE GENOMIC DNA]</scope>
</reference>
<accession>A0A514U1X9</accession>
<dbReference type="GeneID" id="65121903"/>